<dbReference type="HOGENOM" id="CLU_080841_1_0_11"/>
<dbReference type="Pfam" id="PF09348">
    <property type="entry name" value="DUF1990"/>
    <property type="match status" value="1"/>
</dbReference>
<evidence type="ECO:0000259" key="2">
    <source>
        <dbReference type="Pfam" id="PF09348"/>
    </source>
</evidence>
<dbReference type="PANTHER" id="PTHR34202">
    <property type="entry name" value="UPF0548 PROTEIN"/>
    <property type="match status" value="1"/>
</dbReference>
<dbReference type="RefSeq" id="WP_046725276.1">
    <property type="nucleotide sequence ID" value="NZ_CP009922.3"/>
</dbReference>
<dbReference type="PANTHER" id="PTHR34202:SF1">
    <property type="entry name" value="UPF0548 PROTEIN"/>
    <property type="match status" value="1"/>
</dbReference>
<name>A0A0F7G2B3_9ACTN</name>
<feature type="domain" description="DUF1990" evidence="2">
    <location>
        <begin position="5"/>
        <end position="157"/>
    </location>
</feature>
<organism evidence="3 4">
    <name type="scientific">Streptomyces xiamenensis</name>
    <dbReference type="NCBI Taxonomy" id="408015"/>
    <lineage>
        <taxon>Bacteria</taxon>
        <taxon>Bacillati</taxon>
        <taxon>Actinomycetota</taxon>
        <taxon>Actinomycetes</taxon>
        <taxon>Kitasatosporales</taxon>
        <taxon>Streptomycetaceae</taxon>
        <taxon>Streptomyces</taxon>
    </lineage>
</organism>
<dbReference type="AlphaFoldDB" id="A0A0F7G2B3"/>
<dbReference type="InterPro" id="IPR014457">
    <property type="entry name" value="UCP010260"/>
</dbReference>
<protein>
    <recommendedName>
        <fullName evidence="2">DUF1990 domain-containing protein</fullName>
    </recommendedName>
</protein>
<dbReference type="PATRIC" id="fig|408015.6.peg.5394"/>
<dbReference type="PIRSF" id="PIRSF010260">
    <property type="entry name" value="UCP010260"/>
    <property type="match status" value="1"/>
</dbReference>
<dbReference type="KEGG" id="sxi:SXIM_53290"/>
<dbReference type="STRING" id="408015.SXIM_53290"/>
<evidence type="ECO:0000313" key="3">
    <source>
        <dbReference type="EMBL" id="AKG46713.1"/>
    </source>
</evidence>
<keyword evidence="4" id="KW-1185">Reference proteome</keyword>
<reference evidence="3" key="1">
    <citation type="submission" date="2019-08" db="EMBL/GenBank/DDBJ databases">
        <title>Complete genome sequence of a mangrove-derived Streptomyces xiamenensis.</title>
        <authorList>
            <person name="Xu J."/>
        </authorList>
    </citation>
    <scope>NUCLEOTIDE SEQUENCE</scope>
    <source>
        <strain evidence="3">318</strain>
    </source>
</reference>
<accession>A0A0F7G2B3</accession>
<dbReference type="Proteomes" id="UP000034034">
    <property type="component" value="Chromosome"/>
</dbReference>
<dbReference type="InterPro" id="IPR018960">
    <property type="entry name" value="DUF1990"/>
</dbReference>
<feature type="region of interest" description="Disordered" evidence="1">
    <location>
        <begin position="1"/>
        <end position="20"/>
    </location>
</feature>
<proteinExistence type="predicted"/>
<evidence type="ECO:0000313" key="4">
    <source>
        <dbReference type="Proteomes" id="UP000034034"/>
    </source>
</evidence>
<dbReference type="EMBL" id="CP009922">
    <property type="protein sequence ID" value="AKG46713.1"/>
    <property type="molecule type" value="Genomic_DNA"/>
</dbReference>
<gene>
    <name evidence="3" type="ORF">SXIM_53290</name>
</gene>
<evidence type="ECO:0000256" key="1">
    <source>
        <dbReference type="SAM" id="MobiDB-lite"/>
    </source>
</evidence>
<sequence>MTLSYPTPGMTRNDGPAPDGFRELVARTPLGHDPAALEAAGAAVLHWGAHRGAGFTVRTKAPFAAPGVRVTVGVGPLRAPCEVVWTVHERDRIGFAYGTLPGHPQCGEEAFVVERSADGAVTFTVRTLSRPAAWYARVAGPLGRAAQRWIARRYGRAVRRALDGAQGRPKR</sequence>